<evidence type="ECO:0000313" key="1">
    <source>
        <dbReference type="EMBL" id="QLH06816.1"/>
    </source>
</evidence>
<reference evidence="1 2" key="1">
    <citation type="submission" date="2018-02" db="EMBL/GenBank/DDBJ databases">
        <title>Complete genome of Nitrosopumilus ureaphilus PS0.</title>
        <authorList>
            <person name="Qin W."/>
            <person name="Zheng Y."/>
            <person name="Stahl D.A."/>
        </authorList>
    </citation>
    <scope>NUCLEOTIDE SEQUENCE [LARGE SCALE GENOMIC DNA]</scope>
    <source>
        <strain evidence="1 2">PS0</strain>
    </source>
</reference>
<name>A0A7D5R1R8_9ARCH</name>
<sequence length="64" mass="7736">MKIRIMCLENVSDDNILFNIFRLQSKNNEHKSVQILTKVLWKVIRFQPFSNNFFYILSKEEISN</sequence>
<organism evidence="1 2">
    <name type="scientific">Nitrosopumilus ureiphilus</name>
    <dbReference type="NCBI Taxonomy" id="1470067"/>
    <lineage>
        <taxon>Archaea</taxon>
        <taxon>Nitrososphaerota</taxon>
        <taxon>Nitrososphaeria</taxon>
        <taxon>Nitrosopumilales</taxon>
        <taxon>Nitrosopumilaceae</taxon>
        <taxon>Nitrosopumilus</taxon>
    </lineage>
</organism>
<dbReference type="EMBL" id="CP026995">
    <property type="protein sequence ID" value="QLH06816.1"/>
    <property type="molecule type" value="Genomic_DNA"/>
</dbReference>
<keyword evidence="2" id="KW-1185">Reference proteome</keyword>
<protein>
    <submittedName>
        <fullName evidence="1">Uncharacterized protein</fullName>
    </submittedName>
</protein>
<gene>
    <name evidence="1" type="ORF">C5F50_06790</name>
</gene>
<accession>A0A7D5R1R8</accession>
<dbReference type="KEGG" id="nue:C5F50_06790"/>
<dbReference type="AlphaFoldDB" id="A0A7D5R1R8"/>
<dbReference type="Proteomes" id="UP000509478">
    <property type="component" value="Chromosome"/>
</dbReference>
<evidence type="ECO:0000313" key="2">
    <source>
        <dbReference type="Proteomes" id="UP000509478"/>
    </source>
</evidence>
<proteinExistence type="predicted"/>